<evidence type="ECO:0000313" key="5">
    <source>
        <dbReference type="EnsemblMetazoa" id="XP_038066580.1"/>
    </source>
</evidence>
<dbReference type="CDD" id="cd00057">
    <property type="entry name" value="FA58C"/>
    <property type="match status" value="1"/>
</dbReference>
<dbReference type="InterPro" id="IPR008979">
    <property type="entry name" value="Galactose-bd-like_sf"/>
</dbReference>
<reference evidence="5" key="1">
    <citation type="submission" date="2022-11" db="UniProtKB">
        <authorList>
            <consortium name="EnsemblMetazoa"/>
        </authorList>
    </citation>
    <scope>IDENTIFICATION</scope>
</reference>
<dbReference type="PROSITE" id="PS50022">
    <property type="entry name" value="FA58C_3"/>
    <property type="match status" value="1"/>
</dbReference>
<evidence type="ECO:0000259" key="3">
    <source>
        <dbReference type="PROSITE" id="PS50022"/>
    </source>
</evidence>
<keyword evidence="2" id="KW-0732">Signal</keyword>
<dbReference type="GeneID" id="119736638"/>
<dbReference type="OrthoDB" id="5985199at2759"/>
<dbReference type="Proteomes" id="UP000887568">
    <property type="component" value="Unplaced"/>
</dbReference>
<dbReference type="OMA" id="WHLFCSI"/>
<keyword evidence="6" id="KW-1185">Reference proteome</keyword>
<dbReference type="FunFam" id="2.60.120.260:FF:000002">
    <property type="entry name" value="Coagulation factor VIII"/>
    <property type="match status" value="1"/>
</dbReference>
<dbReference type="InterPro" id="IPR003609">
    <property type="entry name" value="Pan_app"/>
</dbReference>
<accession>A0A914AR98</accession>
<dbReference type="RefSeq" id="XP_038066580.1">
    <property type="nucleotide sequence ID" value="XM_038210652.1"/>
</dbReference>
<dbReference type="AlphaFoldDB" id="A0A914AR98"/>
<dbReference type="Pfam" id="PF00024">
    <property type="entry name" value="PAN_1"/>
    <property type="match status" value="1"/>
</dbReference>
<dbReference type="PANTHER" id="PTHR24543:SF325">
    <property type="entry name" value="F5_8 TYPE C DOMAIN-CONTAINING PROTEIN"/>
    <property type="match status" value="1"/>
</dbReference>
<dbReference type="SUPFAM" id="SSF49785">
    <property type="entry name" value="Galactose-binding domain-like"/>
    <property type="match status" value="1"/>
</dbReference>
<proteinExistence type="predicted"/>
<evidence type="ECO:0000313" key="6">
    <source>
        <dbReference type="Proteomes" id="UP000887568"/>
    </source>
</evidence>
<keyword evidence="1" id="KW-1015">Disulfide bond</keyword>
<feature type="chain" id="PRO_5038079755" evidence="2">
    <location>
        <begin position="31"/>
        <end position="270"/>
    </location>
</feature>
<evidence type="ECO:0000256" key="1">
    <source>
        <dbReference type="ARBA" id="ARBA00023157"/>
    </source>
</evidence>
<sequence length="270" mass="30214">MNCPMFQQYGPYVVWCSALLAVCVVRSGAACNPPTVTSSDFTAVSQYNSTVKYRVIRSSRRGSHLRCAAACLSEVYCRYFRYNKDTKQCELCDDSIVATNEEMLKYYKSKRSSSPSCSVEGPLGMEDGRIPDGSITASSVWSNRADHAPVRARLNTQGLAGAWAYDSGDVSPWIQVDLNGTVTITGLITQGREDLDQWVTEYRVTYSDDAQSWHHMTDAFGTPIKFPGNNDSNTQVTARFPFALRTRILRINPTAWHLFCSIRFELIGCY</sequence>
<evidence type="ECO:0000256" key="2">
    <source>
        <dbReference type="SAM" id="SignalP"/>
    </source>
</evidence>
<dbReference type="PANTHER" id="PTHR24543">
    <property type="entry name" value="MULTICOPPER OXIDASE-RELATED"/>
    <property type="match status" value="1"/>
</dbReference>
<dbReference type="EnsemblMetazoa" id="XM_038210652.1">
    <property type="protein sequence ID" value="XP_038066580.1"/>
    <property type="gene ID" value="LOC119736638"/>
</dbReference>
<protein>
    <submittedName>
        <fullName evidence="5">Uncharacterized protein</fullName>
    </submittedName>
</protein>
<dbReference type="SMART" id="SM00231">
    <property type="entry name" value="FA58C"/>
    <property type="match status" value="1"/>
</dbReference>
<organism evidence="5 6">
    <name type="scientific">Patiria miniata</name>
    <name type="common">Bat star</name>
    <name type="synonym">Asterina miniata</name>
    <dbReference type="NCBI Taxonomy" id="46514"/>
    <lineage>
        <taxon>Eukaryota</taxon>
        <taxon>Metazoa</taxon>
        <taxon>Echinodermata</taxon>
        <taxon>Eleutherozoa</taxon>
        <taxon>Asterozoa</taxon>
        <taxon>Asteroidea</taxon>
        <taxon>Valvatacea</taxon>
        <taxon>Valvatida</taxon>
        <taxon>Asterinidae</taxon>
        <taxon>Patiria</taxon>
    </lineage>
</organism>
<feature type="domain" description="F5/8 type C" evidence="3">
    <location>
        <begin position="117"/>
        <end position="269"/>
    </location>
</feature>
<name>A0A914AR98_PATMI</name>
<dbReference type="Pfam" id="PF00754">
    <property type="entry name" value="F5_F8_type_C"/>
    <property type="match status" value="1"/>
</dbReference>
<dbReference type="Gene3D" id="3.50.4.10">
    <property type="entry name" value="Hepatocyte Growth Factor"/>
    <property type="match status" value="1"/>
</dbReference>
<feature type="domain" description="Apple" evidence="4">
    <location>
        <begin position="31"/>
        <end position="117"/>
    </location>
</feature>
<dbReference type="Gene3D" id="2.60.120.260">
    <property type="entry name" value="Galactose-binding domain-like"/>
    <property type="match status" value="1"/>
</dbReference>
<evidence type="ECO:0000259" key="4">
    <source>
        <dbReference type="PROSITE" id="PS50948"/>
    </source>
</evidence>
<dbReference type="InterPro" id="IPR000421">
    <property type="entry name" value="FA58C"/>
</dbReference>
<feature type="signal peptide" evidence="2">
    <location>
        <begin position="1"/>
        <end position="30"/>
    </location>
</feature>
<dbReference type="PROSITE" id="PS50948">
    <property type="entry name" value="PAN"/>
    <property type="match status" value="1"/>
</dbReference>